<dbReference type="EMBL" id="JBHMAA010000018">
    <property type="protein sequence ID" value="MFB9950510.1"/>
    <property type="molecule type" value="Genomic_DNA"/>
</dbReference>
<keyword evidence="3" id="KW-1185">Reference proteome</keyword>
<dbReference type="InterPro" id="IPR013785">
    <property type="entry name" value="Aldolase_TIM"/>
</dbReference>
<reference evidence="2 3" key="1">
    <citation type="submission" date="2024-09" db="EMBL/GenBank/DDBJ databases">
        <authorList>
            <person name="Sun Q."/>
            <person name="Mori K."/>
        </authorList>
    </citation>
    <scope>NUCLEOTIDE SEQUENCE [LARGE SCALE GENOMIC DNA]</scope>
    <source>
        <strain evidence="2 3">TBRC 4938</strain>
    </source>
</reference>
<comment type="caution">
    <text evidence="2">The sequence shown here is derived from an EMBL/GenBank/DDBJ whole genome shotgun (WGS) entry which is preliminary data.</text>
</comment>
<dbReference type="Proteomes" id="UP001589692">
    <property type="component" value="Unassembled WGS sequence"/>
</dbReference>
<dbReference type="RefSeq" id="WP_377263012.1">
    <property type="nucleotide sequence ID" value="NZ_JBHMAA010000018.1"/>
</dbReference>
<evidence type="ECO:0000256" key="1">
    <source>
        <dbReference type="ARBA" id="ARBA00010424"/>
    </source>
</evidence>
<keyword evidence="2" id="KW-0456">Lyase</keyword>
<protein>
    <submittedName>
        <fullName evidence="2">Phosphosulfolactate synthase</fullName>
        <ecNumber evidence="2">4.4.1.19</ecNumber>
    </submittedName>
</protein>
<dbReference type="EC" id="4.4.1.19" evidence="2"/>
<dbReference type="SUPFAM" id="SSF102110">
    <property type="entry name" value="(2r)-phospho-3-sulfolactate synthase ComA"/>
    <property type="match status" value="1"/>
</dbReference>
<gene>
    <name evidence="2" type="ORF">ACFFP0_16770</name>
</gene>
<organism evidence="2 3">
    <name type="scientific">Rhizobium puerariae</name>
    <dbReference type="NCBI Taxonomy" id="1585791"/>
    <lineage>
        <taxon>Bacteria</taxon>
        <taxon>Pseudomonadati</taxon>
        <taxon>Pseudomonadota</taxon>
        <taxon>Alphaproteobacteria</taxon>
        <taxon>Hyphomicrobiales</taxon>
        <taxon>Rhizobiaceae</taxon>
        <taxon>Rhizobium/Agrobacterium group</taxon>
        <taxon>Rhizobium</taxon>
    </lineage>
</organism>
<evidence type="ECO:0000313" key="2">
    <source>
        <dbReference type="EMBL" id="MFB9950510.1"/>
    </source>
</evidence>
<sequence length="293" mass="33530">MRALHDLIDFPPRSEKPRRRGITMIIDETSFGARNPELMAYADFIDLVKMTIPGVWISDQTFRENLKLYRNAGVDIQLGGVPYELAVAQGKQEQFLDRMLELGANIVEVENHTGAMDMAEMQHEVRRLKDRGFGVVSEVGAKWVQFDDTRKDKNSIDISAVVDKIGQLIEAGSDHIYWEGMVVRALLGNRLENESGQQQLLEVMRQVDAEKVILEVWSARGAPNTPLWAWLVHHLGPEVNLANVPSNQIMFLESIRHGCFYDPGHPYLRWLNGNRPVEKWWQMPLPDYKTDLV</sequence>
<comment type="similarity">
    <text evidence="1">Belongs to the phosphosulfolactate synthase family.</text>
</comment>
<dbReference type="InterPro" id="IPR036112">
    <property type="entry name" value="ComA_synth_sf"/>
</dbReference>
<dbReference type="InterPro" id="IPR003830">
    <property type="entry name" value="ComA_synth"/>
</dbReference>
<evidence type="ECO:0000313" key="3">
    <source>
        <dbReference type="Proteomes" id="UP001589692"/>
    </source>
</evidence>
<name>A0ABV6AIT7_9HYPH</name>
<dbReference type="Pfam" id="PF02679">
    <property type="entry name" value="ComA"/>
    <property type="match status" value="1"/>
</dbReference>
<dbReference type="Gene3D" id="3.20.20.70">
    <property type="entry name" value="Aldolase class I"/>
    <property type="match status" value="1"/>
</dbReference>
<dbReference type="GO" id="GO:0043817">
    <property type="term" value="F:phosphosulfolactate synthase activity"/>
    <property type="evidence" value="ECO:0007669"/>
    <property type="project" value="UniProtKB-EC"/>
</dbReference>
<proteinExistence type="inferred from homology"/>
<accession>A0ABV6AIT7</accession>